<name>A0A285NN33_9AQUI</name>
<sequence>MRRVETKNKALSFILGLVYGYKNAPSIELFVKDLKSFSQDLHKDDRVYYLNRQTGELFPHFCESITHVCVIREDKINKKVVLFVYKNKVK</sequence>
<proteinExistence type="predicted"/>
<dbReference type="EMBL" id="OBEN01000001">
    <property type="protein sequence ID" value="SNZ10859.1"/>
    <property type="molecule type" value="Genomic_DNA"/>
</dbReference>
<reference evidence="2" key="1">
    <citation type="submission" date="2017-09" db="EMBL/GenBank/DDBJ databases">
        <authorList>
            <person name="Varghese N."/>
            <person name="Submissions S."/>
        </authorList>
    </citation>
    <scope>NUCLEOTIDE SEQUENCE [LARGE SCALE GENOMIC DNA]</scope>
    <source>
        <strain evidence="2">DSM 2913</strain>
    </source>
</reference>
<accession>A0A285NN33</accession>
<evidence type="ECO:0000313" key="2">
    <source>
        <dbReference type="Proteomes" id="UP000218627"/>
    </source>
</evidence>
<organism evidence="1 2">
    <name type="scientific">Hydrogenobacter hydrogenophilus</name>
    <dbReference type="NCBI Taxonomy" id="35835"/>
    <lineage>
        <taxon>Bacteria</taxon>
        <taxon>Pseudomonadati</taxon>
        <taxon>Aquificota</taxon>
        <taxon>Aquificia</taxon>
        <taxon>Aquificales</taxon>
        <taxon>Aquificaceae</taxon>
        <taxon>Hydrogenobacter</taxon>
    </lineage>
</organism>
<dbReference type="RefSeq" id="WP_096599943.1">
    <property type="nucleotide sequence ID" value="NZ_OBEN01000001.1"/>
</dbReference>
<dbReference type="Proteomes" id="UP000218627">
    <property type="component" value="Unassembled WGS sequence"/>
</dbReference>
<dbReference type="AlphaFoldDB" id="A0A285NN33"/>
<protein>
    <submittedName>
        <fullName evidence="1">Uncharacterized protein</fullName>
    </submittedName>
</protein>
<dbReference type="OrthoDB" id="14922at2"/>
<evidence type="ECO:0000313" key="1">
    <source>
        <dbReference type="EMBL" id="SNZ10859.1"/>
    </source>
</evidence>
<gene>
    <name evidence="1" type="ORF">SAMN06265353_0074</name>
</gene>
<keyword evidence="2" id="KW-1185">Reference proteome</keyword>